<protein>
    <submittedName>
        <fullName evidence="2">Uncharacterized protein</fullName>
    </submittedName>
</protein>
<gene>
    <name evidence="2" type="ORF">Tco_1016079</name>
</gene>
<feature type="region of interest" description="Disordered" evidence="1">
    <location>
        <begin position="73"/>
        <end position="95"/>
    </location>
</feature>
<keyword evidence="3" id="KW-1185">Reference proteome</keyword>
<dbReference type="EMBL" id="BQNB010017559">
    <property type="protein sequence ID" value="GJT64599.1"/>
    <property type="molecule type" value="Genomic_DNA"/>
</dbReference>
<sequence length="267" mass="29682">MTDAQANKDTKDAHVTLIAEPSVVQQQISFVSSDLVSKFINPSPNTGIDSILNQNIQSHTLVNLPAYVAAETPSSDTTIPQPPIPNTLPLQQTPNSTTTTTIPTMTLPNIPNFGSLFRFEQRVSALETKMSEFKQTNQFAKVVSLISGIVDNYLASKMKESMDVVVQLQSNKLREEAQAENQEFLNQVDSSMKEIIKEQVKAQVSKIMPKWNTSSSPTPDHEWNKIKTIDNRPPQPWITQLAQAAGTQSTFNEFLDTPIDFSSFIMN</sequence>
<evidence type="ECO:0000256" key="1">
    <source>
        <dbReference type="SAM" id="MobiDB-lite"/>
    </source>
</evidence>
<name>A0ABQ5FN62_9ASTR</name>
<proteinExistence type="predicted"/>
<reference evidence="2" key="2">
    <citation type="submission" date="2022-01" db="EMBL/GenBank/DDBJ databases">
        <authorList>
            <person name="Yamashiro T."/>
            <person name="Shiraishi A."/>
            <person name="Satake H."/>
            <person name="Nakayama K."/>
        </authorList>
    </citation>
    <scope>NUCLEOTIDE SEQUENCE</scope>
</reference>
<evidence type="ECO:0000313" key="3">
    <source>
        <dbReference type="Proteomes" id="UP001151760"/>
    </source>
</evidence>
<evidence type="ECO:0000313" key="2">
    <source>
        <dbReference type="EMBL" id="GJT64599.1"/>
    </source>
</evidence>
<comment type="caution">
    <text evidence="2">The sequence shown here is derived from an EMBL/GenBank/DDBJ whole genome shotgun (WGS) entry which is preliminary data.</text>
</comment>
<accession>A0ABQ5FN62</accession>
<reference evidence="2" key="1">
    <citation type="journal article" date="2022" name="Int. J. Mol. Sci.">
        <title>Draft Genome of Tanacetum Coccineum: Genomic Comparison of Closely Related Tanacetum-Family Plants.</title>
        <authorList>
            <person name="Yamashiro T."/>
            <person name="Shiraishi A."/>
            <person name="Nakayama K."/>
            <person name="Satake H."/>
        </authorList>
    </citation>
    <scope>NUCLEOTIDE SEQUENCE</scope>
</reference>
<dbReference type="Proteomes" id="UP001151760">
    <property type="component" value="Unassembled WGS sequence"/>
</dbReference>
<organism evidence="2 3">
    <name type="scientific">Tanacetum coccineum</name>
    <dbReference type="NCBI Taxonomy" id="301880"/>
    <lineage>
        <taxon>Eukaryota</taxon>
        <taxon>Viridiplantae</taxon>
        <taxon>Streptophyta</taxon>
        <taxon>Embryophyta</taxon>
        <taxon>Tracheophyta</taxon>
        <taxon>Spermatophyta</taxon>
        <taxon>Magnoliopsida</taxon>
        <taxon>eudicotyledons</taxon>
        <taxon>Gunneridae</taxon>
        <taxon>Pentapetalae</taxon>
        <taxon>asterids</taxon>
        <taxon>campanulids</taxon>
        <taxon>Asterales</taxon>
        <taxon>Asteraceae</taxon>
        <taxon>Asteroideae</taxon>
        <taxon>Anthemideae</taxon>
        <taxon>Anthemidinae</taxon>
        <taxon>Tanacetum</taxon>
    </lineage>
</organism>